<reference evidence="3 4" key="1">
    <citation type="submission" date="2017-10" db="EMBL/GenBank/DDBJ databases">
        <title>Two draft genome sequences of Pusillimonas sp. strains isolated from a nitrate- and radionuclide-contaminated groundwater in Russia.</title>
        <authorList>
            <person name="Grouzdev D.S."/>
            <person name="Tourova T.P."/>
            <person name="Goeva M.A."/>
            <person name="Babich T.L."/>
            <person name="Sokolova D.S."/>
            <person name="Abdullin R."/>
            <person name="Poltaraus A.B."/>
            <person name="Toshchakov S.V."/>
            <person name="Nazina T.N."/>
        </authorList>
    </citation>
    <scope>NUCLEOTIDE SEQUENCE [LARGE SCALE GENOMIC DNA]</scope>
    <source>
        <strain evidence="3 4">JR1/69-2-13</strain>
    </source>
</reference>
<organism evidence="3 4">
    <name type="scientific">Pollutimonas nitritireducens</name>
    <dbReference type="NCBI Taxonomy" id="2045209"/>
    <lineage>
        <taxon>Bacteria</taxon>
        <taxon>Pseudomonadati</taxon>
        <taxon>Pseudomonadota</taxon>
        <taxon>Betaproteobacteria</taxon>
        <taxon>Burkholderiales</taxon>
        <taxon>Alcaligenaceae</taxon>
        <taxon>Pollutimonas</taxon>
    </lineage>
</organism>
<evidence type="ECO:0000313" key="3">
    <source>
        <dbReference type="EMBL" id="PLC53046.1"/>
    </source>
</evidence>
<accession>A0A2N4UDE7</accession>
<protein>
    <submittedName>
        <fullName evidence="3">Group 1 glycosyl transferase</fullName>
    </submittedName>
</protein>
<dbReference type="InterPro" id="IPR028098">
    <property type="entry name" value="Glyco_trans_4-like_N"/>
</dbReference>
<name>A0A2N4UDE7_9BURK</name>
<evidence type="ECO:0000313" key="4">
    <source>
        <dbReference type="Proteomes" id="UP000234328"/>
    </source>
</evidence>
<dbReference type="AlphaFoldDB" id="A0A2N4UDE7"/>
<dbReference type="Gene3D" id="3.40.50.2000">
    <property type="entry name" value="Glycogen Phosphorylase B"/>
    <property type="match status" value="2"/>
</dbReference>
<dbReference type="Proteomes" id="UP000234328">
    <property type="component" value="Unassembled WGS sequence"/>
</dbReference>
<dbReference type="PANTHER" id="PTHR12526:SF638">
    <property type="entry name" value="SPORE COAT PROTEIN SA"/>
    <property type="match status" value="1"/>
</dbReference>
<feature type="domain" description="Glycosyltransferase subfamily 4-like N-terminal" evidence="2">
    <location>
        <begin position="18"/>
        <end position="181"/>
    </location>
</feature>
<dbReference type="PANTHER" id="PTHR12526">
    <property type="entry name" value="GLYCOSYLTRANSFERASE"/>
    <property type="match status" value="1"/>
</dbReference>
<dbReference type="OrthoDB" id="9813211at2"/>
<dbReference type="CDD" id="cd03807">
    <property type="entry name" value="GT4_WbnK-like"/>
    <property type="match status" value="1"/>
</dbReference>
<keyword evidence="3" id="KW-0808">Transferase</keyword>
<dbReference type="Pfam" id="PF13439">
    <property type="entry name" value="Glyco_transf_4"/>
    <property type="match status" value="1"/>
</dbReference>
<gene>
    <name evidence="3" type="ORF">CR155_14680</name>
</gene>
<keyword evidence="4" id="KW-1185">Reference proteome</keyword>
<evidence type="ECO:0000259" key="2">
    <source>
        <dbReference type="Pfam" id="PF13439"/>
    </source>
</evidence>
<dbReference type="GO" id="GO:0016757">
    <property type="term" value="F:glycosyltransferase activity"/>
    <property type="evidence" value="ECO:0007669"/>
    <property type="project" value="InterPro"/>
</dbReference>
<sequence length="380" mass="41582">MTTRYPVRIAHVIVGLDVGGAERFLVRLVEAHKNNPGFEHRVISLTTKGVLGPGLEKIGIPVTALGMRNIADAPSVYLRLVNALRADKPDVLQCWMYYADLLGGLAGRQLGMKTILWGIRNSHFESGGTRLKRLIRKTCAWLSHVVPSSIVCVAESARAVHEAAGYDNTRMQVIHNGYDPESFQYSDMARQSLRRELTVPDDAIVIGSVGRYSAAKDHASFVKAAAIAGRDRSNTYFLLVGRELTAANETLQNLIDATGFPERFILLGERPDIAACMSAMDIFCLHSRTEGFPNVLGEAMCIGLPCVTTDVGDASVLLGRTGLVIRKDSVPELAAGLSSMLHKPGTEREALGVLARRRIEENFTLAHAVEKFEMLYRPQA</sequence>
<dbReference type="RefSeq" id="WP_102070790.1">
    <property type="nucleotide sequence ID" value="NZ_PDNV01000009.1"/>
</dbReference>
<dbReference type="Pfam" id="PF00534">
    <property type="entry name" value="Glycos_transf_1"/>
    <property type="match status" value="1"/>
</dbReference>
<feature type="domain" description="Glycosyl transferase family 1" evidence="1">
    <location>
        <begin position="191"/>
        <end position="352"/>
    </location>
</feature>
<comment type="caution">
    <text evidence="3">The sequence shown here is derived from an EMBL/GenBank/DDBJ whole genome shotgun (WGS) entry which is preliminary data.</text>
</comment>
<dbReference type="EMBL" id="PDNV01000009">
    <property type="protein sequence ID" value="PLC53046.1"/>
    <property type="molecule type" value="Genomic_DNA"/>
</dbReference>
<evidence type="ECO:0000259" key="1">
    <source>
        <dbReference type="Pfam" id="PF00534"/>
    </source>
</evidence>
<proteinExistence type="predicted"/>
<dbReference type="SUPFAM" id="SSF53756">
    <property type="entry name" value="UDP-Glycosyltransferase/glycogen phosphorylase"/>
    <property type="match status" value="1"/>
</dbReference>
<dbReference type="InterPro" id="IPR001296">
    <property type="entry name" value="Glyco_trans_1"/>
</dbReference>